<keyword evidence="8" id="KW-0804">Transcription</keyword>
<evidence type="ECO:0000256" key="6">
    <source>
        <dbReference type="ARBA" id="ARBA00023015"/>
    </source>
</evidence>
<dbReference type="GO" id="GO:0008270">
    <property type="term" value="F:zinc ion binding"/>
    <property type="evidence" value="ECO:0007669"/>
    <property type="project" value="UniProtKB-KW"/>
</dbReference>
<feature type="domain" description="C2H2-type" evidence="12">
    <location>
        <begin position="47"/>
        <end position="75"/>
    </location>
</feature>
<dbReference type="GO" id="GO:0000981">
    <property type="term" value="F:DNA-binding transcription factor activity, RNA polymerase II-specific"/>
    <property type="evidence" value="ECO:0007669"/>
    <property type="project" value="TreeGrafter"/>
</dbReference>
<dbReference type="InterPro" id="IPR036236">
    <property type="entry name" value="Znf_C2H2_sf"/>
</dbReference>
<dbReference type="FunFam" id="3.30.160.60:FF:000148">
    <property type="entry name" value="zinc finger protein Gfi-1"/>
    <property type="match status" value="1"/>
</dbReference>
<dbReference type="GO" id="GO:0000978">
    <property type="term" value="F:RNA polymerase II cis-regulatory region sequence-specific DNA binding"/>
    <property type="evidence" value="ECO:0007669"/>
    <property type="project" value="TreeGrafter"/>
</dbReference>
<keyword evidence="2" id="KW-0479">Metal-binding</keyword>
<evidence type="ECO:0000256" key="7">
    <source>
        <dbReference type="ARBA" id="ARBA00023125"/>
    </source>
</evidence>
<evidence type="ECO:0000256" key="10">
    <source>
        <dbReference type="PROSITE-ProRule" id="PRU00042"/>
    </source>
</evidence>
<keyword evidence="4 10" id="KW-0863">Zinc-finger</keyword>
<keyword evidence="6" id="KW-0805">Transcription regulation</keyword>
<feature type="compositionally biased region" description="Basic and acidic residues" evidence="11">
    <location>
        <begin position="70"/>
        <end position="81"/>
    </location>
</feature>
<dbReference type="EMBL" id="JAWDGP010006980">
    <property type="protein sequence ID" value="KAK3732180.1"/>
    <property type="molecule type" value="Genomic_DNA"/>
</dbReference>
<keyword evidence="3" id="KW-0677">Repeat</keyword>
<keyword evidence="14" id="KW-1185">Reference proteome</keyword>
<sequence length="494" mass="54905">MEHVVNFGFCCFSTGEKPYKCSYCNKAFSQSSNLITHCRKHTGFKPFTCEKCGRAFQRKVDLRRHVETQHVGEEVSSRELDQPEDVSIDGPTGSRDGERRVFDPRKSAEDFANSPTRRDGRSEESEGSLHGVGANEFETKAKRLPGGDKLKFSNTCLELNPREKLLSSPMSSSSAIPSSRNGSTNISQIYHGIPAGMTLSTFCDQHMSGDRLAETSTLLIQDVNTEHTETPEEKREQLISTNVEGGQNVSDTSNSAFQSSFDFSHHNLSSVSREQKPFFPSPQPNHDQQPPHIQQQRQQYQDPRTPSQPTQALAQSISPDSGIEFTTESPTADETYTQLSVSSSSSTGMENHPSQGQHDTHLQSSARSNHFTAGSKEYRRSSELFRTNLSGNSPNISNDTNNNNTDIIHTLEARRPVGSKLLQVAKDYVTETHVMQSNSRNFAENYSNICKRQERFSGKRESKSTEKVDAGTGDLGSCITSSEVNIDMNPEEDQ</sequence>
<feature type="region of interest" description="Disordered" evidence="11">
    <location>
        <begin position="70"/>
        <end position="145"/>
    </location>
</feature>
<dbReference type="SMART" id="SM00355">
    <property type="entry name" value="ZnF_C2H2"/>
    <property type="match status" value="2"/>
</dbReference>
<dbReference type="SUPFAM" id="SSF57667">
    <property type="entry name" value="beta-beta-alpha zinc fingers"/>
    <property type="match status" value="1"/>
</dbReference>
<comment type="subcellular location">
    <subcellularLocation>
        <location evidence="1">Nucleus</location>
    </subcellularLocation>
</comment>
<dbReference type="InterPro" id="IPR013087">
    <property type="entry name" value="Znf_C2H2_type"/>
</dbReference>
<feature type="compositionally biased region" description="Low complexity" evidence="11">
    <location>
        <begin position="284"/>
        <end position="305"/>
    </location>
</feature>
<dbReference type="Pfam" id="PF00096">
    <property type="entry name" value="zf-C2H2"/>
    <property type="match status" value="2"/>
</dbReference>
<accession>A0AAE1CS45</accession>
<feature type="domain" description="C2H2-type" evidence="12">
    <location>
        <begin position="19"/>
        <end position="46"/>
    </location>
</feature>
<reference evidence="13" key="1">
    <citation type="journal article" date="2023" name="G3 (Bethesda)">
        <title>A reference genome for the long-term kleptoplast-retaining sea slug Elysia crispata morphotype clarki.</title>
        <authorList>
            <person name="Eastman K.E."/>
            <person name="Pendleton A.L."/>
            <person name="Shaikh M.A."/>
            <person name="Suttiyut T."/>
            <person name="Ogas R."/>
            <person name="Tomko P."/>
            <person name="Gavelis G."/>
            <person name="Widhalm J.R."/>
            <person name="Wisecaver J.H."/>
        </authorList>
    </citation>
    <scope>NUCLEOTIDE SEQUENCE</scope>
    <source>
        <strain evidence="13">ECLA1</strain>
    </source>
</reference>
<proteinExistence type="predicted"/>
<feature type="compositionally biased region" description="Basic and acidic residues" evidence="11">
    <location>
        <begin position="455"/>
        <end position="469"/>
    </location>
</feature>
<name>A0AAE1CS45_9GAST</name>
<comment type="caution">
    <text evidence="13">The sequence shown here is derived from an EMBL/GenBank/DDBJ whole genome shotgun (WGS) entry which is preliminary data.</text>
</comment>
<feature type="compositionally biased region" description="Polar residues" evidence="11">
    <location>
        <begin position="347"/>
        <end position="372"/>
    </location>
</feature>
<evidence type="ECO:0000256" key="4">
    <source>
        <dbReference type="ARBA" id="ARBA00022771"/>
    </source>
</evidence>
<dbReference type="PROSITE" id="PS50157">
    <property type="entry name" value="ZINC_FINGER_C2H2_2"/>
    <property type="match status" value="2"/>
</dbReference>
<dbReference type="FunFam" id="3.30.160.60:FF:000450">
    <property type="entry name" value="PR domain zinc finger protein 14"/>
    <property type="match status" value="1"/>
</dbReference>
<feature type="compositionally biased region" description="Basic and acidic residues" evidence="11">
    <location>
        <begin position="95"/>
        <end position="109"/>
    </location>
</feature>
<feature type="compositionally biased region" description="Polar residues" evidence="11">
    <location>
        <begin position="307"/>
        <end position="339"/>
    </location>
</feature>
<dbReference type="Gene3D" id="3.30.160.60">
    <property type="entry name" value="Classic Zinc Finger"/>
    <property type="match status" value="2"/>
</dbReference>
<evidence type="ECO:0000313" key="14">
    <source>
        <dbReference type="Proteomes" id="UP001283361"/>
    </source>
</evidence>
<keyword evidence="9" id="KW-0539">Nucleus</keyword>
<dbReference type="Proteomes" id="UP001283361">
    <property type="component" value="Unassembled WGS sequence"/>
</dbReference>
<evidence type="ECO:0000256" key="2">
    <source>
        <dbReference type="ARBA" id="ARBA00022723"/>
    </source>
</evidence>
<evidence type="ECO:0000259" key="12">
    <source>
        <dbReference type="PROSITE" id="PS50157"/>
    </source>
</evidence>
<protein>
    <recommendedName>
        <fullName evidence="12">C2H2-type domain-containing protein</fullName>
    </recommendedName>
</protein>
<organism evidence="13 14">
    <name type="scientific">Elysia crispata</name>
    <name type="common">lettuce slug</name>
    <dbReference type="NCBI Taxonomy" id="231223"/>
    <lineage>
        <taxon>Eukaryota</taxon>
        <taxon>Metazoa</taxon>
        <taxon>Spiralia</taxon>
        <taxon>Lophotrochozoa</taxon>
        <taxon>Mollusca</taxon>
        <taxon>Gastropoda</taxon>
        <taxon>Heterobranchia</taxon>
        <taxon>Euthyneura</taxon>
        <taxon>Panpulmonata</taxon>
        <taxon>Sacoglossa</taxon>
        <taxon>Placobranchoidea</taxon>
        <taxon>Plakobranchidae</taxon>
        <taxon>Elysia</taxon>
    </lineage>
</organism>
<evidence type="ECO:0000256" key="8">
    <source>
        <dbReference type="ARBA" id="ARBA00023163"/>
    </source>
</evidence>
<feature type="region of interest" description="Disordered" evidence="11">
    <location>
        <begin position="455"/>
        <end position="494"/>
    </location>
</feature>
<evidence type="ECO:0000256" key="9">
    <source>
        <dbReference type="ARBA" id="ARBA00023242"/>
    </source>
</evidence>
<evidence type="ECO:0000256" key="5">
    <source>
        <dbReference type="ARBA" id="ARBA00022833"/>
    </source>
</evidence>
<dbReference type="PANTHER" id="PTHR23235">
    <property type="entry name" value="KRUEPPEL-LIKE TRANSCRIPTION FACTOR"/>
    <property type="match status" value="1"/>
</dbReference>
<keyword evidence="7" id="KW-0238">DNA-binding</keyword>
<dbReference type="PROSITE" id="PS00028">
    <property type="entry name" value="ZINC_FINGER_C2H2_1"/>
    <property type="match status" value="2"/>
</dbReference>
<evidence type="ECO:0000256" key="1">
    <source>
        <dbReference type="ARBA" id="ARBA00004123"/>
    </source>
</evidence>
<evidence type="ECO:0000256" key="3">
    <source>
        <dbReference type="ARBA" id="ARBA00022737"/>
    </source>
</evidence>
<dbReference type="AlphaFoldDB" id="A0AAE1CS45"/>
<feature type="region of interest" description="Disordered" evidence="11">
    <location>
        <begin position="268"/>
        <end position="379"/>
    </location>
</feature>
<keyword evidence="5" id="KW-0862">Zinc</keyword>
<dbReference type="GO" id="GO:0005634">
    <property type="term" value="C:nucleus"/>
    <property type="evidence" value="ECO:0007669"/>
    <property type="project" value="UniProtKB-SubCell"/>
</dbReference>
<evidence type="ECO:0000313" key="13">
    <source>
        <dbReference type="EMBL" id="KAK3732180.1"/>
    </source>
</evidence>
<evidence type="ECO:0000256" key="11">
    <source>
        <dbReference type="SAM" id="MobiDB-lite"/>
    </source>
</evidence>
<gene>
    <name evidence="13" type="ORF">RRG08_026562</name>
</gene>
<dbReference type="PANTHER" id="PTHR23235:SF176">
    <property type="entry name" value="C2H2-TYPE DOMAIN-CONTAINING PROTEIN"/>
    <property type="match status" value="1"/>
</dbReference>